<comment type="caution">
    <text evidence="6">The sequence shown here is derived from an EMBL/GenBank/DDBJ whole genome shotgun (WGS) entry which is preliminary data.</text>
</comment>
<dbReference type="EMBL" id="CAWUHB010000083">
    <property type="protein sequence ID" value="CAK7234294.1"/>
    <property type="molecule type" value="Genomic_DNA"/>
</dbReference>
<evidence type="ECO:0000313" key="6">
    <source>
        <dbReference type="EMBL" id="CAK7234294.1"/>
    </source>
</evidence>
<keyword evidence="4" id="KW-0788">Thiol protease</keyword>
<accession>A0ABP0CQC3</accession>
<sequence>MGSVEESPEEFTILVTGFNAFKSEYPVNPSWEIASRLPEYLPRAATGTGDSSSTKTNMPRVRIVVYPEPVRVNYQTVRKLVPTLWGPNDKNDKNSKTEPPPADTDAGRNFVPPAHIDLLLHIGMAGPRLHYALERVGRRDGYHLRDVDDELAGDTAADRADPNWVWYGVPAALESDLDLDGVLQRWRTYTAPTGNHDLRISVDAGRYLCDFIYTSSLAHLWKQGARRRVAFLHVPAAAAPERIAVGQGLVVELIRSLAETEWAARQKEKEGGGGGGGQTSTKESAAAHTPYAGADTVTGKWYRDE</sequence>
<keyword evidence="7" id="KW-1185">Reference proteome</keyword>
<reference evidence="6 7" key="1">
    <citation type="submission" date="2024-01" db="EMBL/GenBank/DDBJ databases">
        <authorList>
            <person name="Allen C."/>
            <person name="Tagirdzhanova G."/>
        </authorList>
    </citation>
    <scope>NUCLEOTIDE SEQUENCE [LARGE SCALE GENOMIC DNA]</scope>
</reference>
<evidence type="ECO:0000313" key="7">
    <source>
        <dbReference type="Proteomes" id="UP001642405"/>
    </source>
</evidence>
<gene>
    <name evidence="6" type="ORF">SCUCBS95973_008886</name>
</gene>
<dbReference type="Gene3D" id="3.40.630.20">
    <property type="entry name" value="Peptidase C15, pyroglutamyl peptidase I-like"/>
    <property type="match status" value="1"/>
</dbReference>
<keyword evidence="2" id="KW-0645">Protease</keyword>
<feature type="region of interest" description="Disordered" evidence="5">
    <location>
        <begin position="83"/>
        <end position="108"/>
    </location>
</feature>
<evidence type="ECO:0000256" key="5">
    <source>
        <dbReference type="SAM" id="MobiDB-lite"/>
    </source>
</evidence>
<dbReference type="InterPro" id="IPR016125">
    <property type="entry name" value="Peptidase_C15-like"/>
</dbReference>
<evidence type="ECO:0000256" key="3">
    <source>
        <dbReference type="ARBA" id="ARBA00022801"/>
    </source>
</evidence>
<comment type="similarity">
    <text evidence="1">Belongs to the peptidase C15 family.</text>
</comment>
<protein>
    <recommendedName>
        <fullName evidence="8">Pyroglutamyl peptidase type</fullName>
    </recommendedName>
</protein>
<proteinExistence type="inferred from homology"/>
<evidence type="ECO:0008006" key="8">
    <source>
        <dbReference type="Google" id="ProtNLM"/>
    </source>
</evidence>
<keyword evidence="3" id="KW-0378">Hydrolase</keyword>
<dbReference type="Proteomes" id="UP001642405">
    <property type="component" value="Unassembled WGS sequence"/>
</dbReference>
<dbReference type="Pfam" id="PF01470">
    <property type="entry name" value="Peptidase_C15"/>
    <property type="match status" value="1"/>
</dbReference>
<dbReference type="InterPro" id="IPR036440">
    <property type="entry name" value="Peptidase_C15-like_sf"/>
</dbReference>
<evidence type="ECO:0000256" key="1">
    <source>
        <dbReference type="ARBA" id="ARBA00006641"/>
    </source>
</evidence>
<dbReference type="PANTHER" id="PTHR23402:SF1">
    <property type="entry name" value="PYROGLUTAMYL-PEPTIDASE I"/>
    <property type="match status" value="1"/>
</dbReference>
<organism evidence="6 7">
    <name type="scientific">Sporothrix curviconia</name>
    <dbReference type="NCBI Taxonomy" id="1260050"/>
    <lineage>
        <taxon>Eukaryota</taxon>
        <taxon>Fungi</taxon>
        <taxon>Dikarya</taxon>
        <taxon>Ascomycota</taxon>
        <taxon>Pezizomycotina</taxon>
        <taxon>Sordariomycetes</taxon>
        <taxon>Sordariomycetidae</taxon>
        <taxon>Ophiostomatales</taxon>
        <taxon>Ophiostomataceae</taxon>
        <taxon>Sporothrix</taxon>
    </lineage>
</organism>
<evidence type="ECO:0000256" key="2">
    <source>
        <dbReference type="ARBA" id="ARBA00022670"/>
    </source>
</evidence>
<feature type="region of interest" description="Disordered" evidence="5">
    <location>
        <begin position="265"/>
        <end position="292"/>
    </location>
</feature>
<evidence type="ECO:0000256" key="4">
    <source>
        <dbReference type="ARBA" id="ARBA00022807"/>
    </source>
</evidence>
<dbReference type="SUPFAM" id="SSF53182">
    <property type="entry name" value="Pyrrolidone carboxyl peptidase (pyroglutamate aminopeptidase)"/>
    <property type="match status" value="1"/>
</dbReference>
<dbReference type="PANTHER" id="PTHR23402">
    <property type="entry name" value="PROTEASE FAMILY C15 PYROGLUTAMYL-PEPTIDASE I-RELATED"/>
    <property type="match status" value="1"/>
</dbReference>
<name>A0ABP0CQC3_9PEZI</name>